<name>A0A5E6XBF5_PSEFL</name>
<proteinExistence type="predicted"/>
<dbReference type="AlphaFoldDB" id="A0A5E6XBF5"/>
<gene>
    <name evidence="1" type="ORF">PS645_05217</name>
</gene>
<evidence type="ECO:0008006" key="3">
    <source>
        <dbReference type="Google" id="ProtNLM"/>
    </source>
</evidence>
<evidence type="ECO:0000313" key="1">
    <source>
        <dbReference type="EMBL" id="VVN38019.1"/>
    </source>
</evidence>
<dbReference type="RefSeq" id="WP_150583010.1">
    <property type="nucleotide sequence ID" value="NZ_CABVGX010000072.1"/>
</dbReference>
<dbReference type="Gene3D" id="2.80.10.50">
    <property type="match status" value="3"/>
</dbReference>
<accession>A0A5E6XBF5</accession>
<dbReference type="Pfam" id="PF17164">
    <property type="entry name" value="DUF5122"/>
    <property type="match status" value="3"/>
</dbReference>
<dbReference type="NCBIfam" id="TIGR02608">
    <property type="entry name" value="delta_60_rpt"/>
    <property type="match status" value="4"/>
</dbReference>
<dbReference type="EMBL" id="CABVGX010000072">
    <property type="protein sequence ID" value="VVN38019.1"/>
    <property type="molecule type" value="Genomic_DNA"/>
</dbReference>
<sequence>MIKTSGTTNSAGTLDLNFGEGGVVTPPAGTRSIAVLDDRKVIVLTGASLQEPLTLARLNETGKLDPSFGMDGVVKVPVTGYRMLAESVIALENGKYLIYGYEAGTAPTRTYVCRLSENGQIDPSFGENGMATIRVPELAVVENEQACRFINDQEKDVAIDAVFFGDKRIAVSEQHGKVYVGAHIYTNTAGFQGVVYRLNDDGSRDTSFNGGHLLIKPEFGPGLRILTLTSQNDGVLVGGAFTAGTGAPEVAFLKRFDTRGNADLSFGERGTVIIPNGIEGRRSLITSVAMGDSGLIVASGESYKGGATEGLIVVLNPDGGLNRVFNEGQPLYANFLQNLMFSTLVLQSNLKILVTGSGDEGNLMAARYELDGSLDPTFGNSGWVIINPKEKLTALSSELTPDTKIVVLGKSGSRMSVMRYLG</sequence>
<organism evidence="1 2">
    <name type="scientific">Pseudomonas fluorescens</name>
    <dbReference type="NCBI Taxonomy" id="294"/>
    <lineage>
        <taxon>Bacteria</taxon>
        <taxon>Pseudomonadati</taxon>
        <taxon>Pseudomonadota</taxon>
        <taxon>Gammaproteobacteria</taxon>
        <taxon>Pseudomonadales</taxon>
        <taxon>Pseudomonadaceae</taxon>
        <taxon>Pseudomonas</taxon>
    </lineage>
</organism>
<evidence type="ECO:0000313" key="2">
    <source>
        <dbReference type="Proteomes" id="UP000325607"/>
    </source>
</evidence>
<dbReference type="OrthoDB" id="6992437at2"/>
<protein>
    <recommendedName>
        <fullName evidence="3">Delta-60 repeat domain-containing protein</fullName>
    </recommendedName>
</protein>
<dbReference type="SUPFAM" id="SSF75011">
    <property type="entry name" value="3-carboxy-cis,cis-mucoante lactonizing enzyme"/>
    <property type="match status" value="1"/>
</dbReference>
<reference evidence="1 2" key="1">
    <citation type="submission" date="2019-09" db="EMBL/GenBank/DDBJ databases">
        <authorList>
            <person name="Chandra G."/>
            <person name="Truman W A."/>
        </authorList>
    </citation>
    <scope>NUCLEOTIDE SEQUENCE [LARGE SCALE GENOMIC DNA]</scope>
    <source>
        <strain evidence="1">PS645</strain>
    </source>
</reference>
<dbReference type="InterPro" id="IPR013431">
    <property type="entry name" value="Delta_60_rpt"/>
</dbReference>
<dbReference type="Proteomes" id="UP000325607">
    <property type="component" value="Unassembled WGS sequence"/>
</dbReference>